<feature type="binding site" evidence="5">
    <location>
        <begin position="482"/>
        <end position="484"/>
    </location>
    <ligand>
        <name>FAD</name>
        <dbReference type="ChEBI" id="CHEBI:57692"/>
    </ligand>
</feature>
<dbReference type="InterPro" id="IPR036134">
    <property type="entry name" value="Crypto/Photolyase_FAD-like_sf"/>
</dbReference>
<dbReference type="GO" id="GO:0003904">
    <property type="term" value="F:deoxyribodipyrimidine photo-lyase activity"/>
    <property type="evidence" value="ECO:0007669"/>
    <property type="project" value="TreeGrafter"/>
</dbReference>
<dbReference type="PROSITE" id="PS00394">
    <property type="entry name" value="DNA_PHOTOLYASES_1_1"/>
    <property type="match status" value="1"/>
</dbReference>
<evidence type="ECO:0000256" key="3">
    <source>
        <dbReference type="ARBA" id="ARBA00022827"/>
    </source>
</evidence>
<dbReference type="Pfam" id="PF03441">
    <property type="entry name" value="FAD_binding_7"/>
    <property type="match status" value="1"/>
</dbReference>
<evidence type="ECO:0000256" key="1">
    <source>
        <dbReference type="ARBA" id="ARBA00005862"/>
    </source>
</evidence>
<dbReference type="PROSITE" id="PS00691">
    <property type="entry name" value="DNA_PHOTOLYASES_1_2"/>
    <property type="match status" value="1"/>
</dbReference>
<comment type="cofactor">
    <cofactor evidence="5">
        <name>FAD</name>
        <dbReference type="ChEBI" id="CHEBI:57692"/>
    </cofactor>
    <text evidence="5">Binds 1 FAD per subunit.</text>
</comment>
<feature type="site" description="Electron transfer via tryptophanyl radical" evidence="6">
    <location>
        <position position="492"/>
    </location>
</feature>
<dbReference type="InterPro" id="IPR002081">
    <property type="entry name" value="Cryptochrome/DNA_photolyase_1"/>
</dbReference>
<reference evidence="8" key="4">
    <citation type="submission" date="2025-08" db="UniProtKB">
        <authorList>
            <consortium name="RefSeq"/>
        </authorList>
    </citation>
    <scope>IDENTIFICATION</scope>
    <source>
        <strain evidence="8">CBS432</strain>
    </source>
</reference>
<evidence type="ECO:0000256" key="4">
    <source>
        <dbReference type="ARBA" id="ARBA00022991"/>
    </source>
</evidence>
<keyword evidence="2 5" id="KW-0285">Flavoprotein</keyword>
<feature type="site" description="Electron transfer via tryptophanyl radical" evidence="6">
    <location>
        <position position="469"/>
    </location>
</feature>
<evidence type="ECO:0000259" key="7">
    <source>
        <dbReference type="PROSITE" id="PS51645"/>
    </source>
</evidence>
<dbReference type="GO" id="GO:0043153">
    <property type="term" value="P:entrainment of circadian clock by photoperiod"/>
    <property type="evidence" value="ECO:0007669"/>
    <property type="project" value="TreeGrafter"/>
</dbReference>
<dbReference type="OrthoDB" id="435881at2759"/>
<dbReference type="SUPFAM" id="SSF52425">
    <property type="entry name" value="Cryptochrome/photolyase, N-terminal domain"/>
    <property type="match status" value="1"/>
</dbReference>
<feature type="site" description="Electron transfer via tryptophanyl radical" evidence="6">
    <location>
        <position position="416"/>
    </location>
</feature>
<reference evidence="8" key="3">
    <citation type="submission" date="2025-07" db="EMBL/GenBank/DDBJ databases">
        <authorList>
            <consortium name="NCBI Genome Project"/>
        </authorList>
    </citation>
    <scope>NUCLEOTIDE SEQUENCE</scope>
    <source>
        <strain evidence="8">CBS432</strain>
    </source>
</reference>
<dbReference type="Gene3D" id="1.25.40.80">
    <property type="match status" value="1"/>
</dbReference>
<dbReference type="GO" id="GO:0071949">
    <property type="term" value="F:FAD binding"/>
    <property type="evidence" value="ECO:0007669"/>
    <property type="project" value="TreeGrafter"/>
</dbReference>
<dbReference type="PROSITE" id="PS51645">
    <property type="entry name" value="PHR_CRY_ALPHA_BETA"/>
    <property type="match status" value="1"/>
</dbReference>
<dbReference type="PRINTS" id="PR00147">
    <property type="entry name" value="DNAPHOTLYASE"/>
</dbReference>
<dbReference type="KEGG" id="spao:SPAR_O04850"/>
<feature type="binding site" evidence="5">
    <location>
        <begin position="338"/>
        <end position="342"/>
    </location>
    <ligand>
        <name>FAD</name>
        <dbReference type="ChEBI" id="CHEBI:57692"/>
    </ligand>
</feature>
<evidence type="ECO:0000256" key="5">
    <source>
        <dbReference type="PIRSR" id="PIRSR602081-1"/>
    </source>
</evidence>
<gene>
    <name evidence="8" type="primary">PHR1</name>
    <name evidence="8" type="ORF">SPAR_O04850</name>
</gene>
<feature type="domain" description="Photolyase/cryptochrome alpha/beta" evidence="7">
    <location>
        <begin position="75"/>
        <end position="226"/>
    </location>
</feature>
<dbReference type="Gene3D" id="3.40.50.620">
    <property type="entry name" value="HUPs"/>
    <property type="match status" value="1"/>
</dbReference>
<dbReference type="GeneID" id="54633914"/>
<comment type="similarity">
    <text evidence="1">Belongs to the DNA photolyase class-1 family.</text>
</comment>
<keyword evidence="4" id="KW-0157">Chromophore</keyword>
<dbReference type="GO" id="GO:0006950">
    <property type="term" value="P:response to stress"/>
    <property type="evidence" value="ECO:0007669"/>
    <property type="project" value="UniProtKB-ARBA"/>
</dbReference>
<dbReference type="Gene3D" id="1.10.579.10">
    <property type="entry name" value="DNA Cyclobutane Dipyrimidine Photolyase, subunit A, domain 3"/>
    <property type="match status" value="1"/>
</dbReference>
<evidence type="ECO:0000313" key="8">
    <source>
        <dbReference type="RefSeq" id="XP_033769489.1"/>
    </source>
</evidence>
<reference evidence="8" key="2">
    <citation type="submission" date="2020-01" db="EMBL/GenBank/DDBJ databases">
        <title>Population-level Yeast Reference Genomes.</title>
        <authorList>
            <person name="Yue J.-X."/>
        </authorList>
    </citation>
    <scope>NUCLEOTIDE SEQUENCE</scope>
    <source>
        <strain evidence="8">CBS432</strain>
    </source>
</reference>
<dbReference type="InterPro" id="IPR005101">
    <property type="entry name" value="Cryptochr/Photolyase_FAD-bd"/>
</dbReference>
<dbReference type="GO" id="GO:0005737">
    <property type="term" value="C:cytoplasm"/>
    <property type="evidence" value="ECO:0007669"/>
    <property type="project" value="TreeGrafter"/>
</dbReference>
<dbReference type="InterPro" id="IPR018394">
    <property type="entry name" value="DNA_photolyase_1_CS_C"/>
</dbReference>
<dbReference type="GO" id="GO:0005634">
    <property type="term" value="C:nucleus"/>
    <property type="evidence" value="ECO:0007669"/>
    <property type="project" value="TreeGrafter"/>
</dbReference>
<feature type="binding site" evidence="5">
    <location>
        <begin position="384"/>
        <end position="391"/>
    </location>
    <ligand>
        <name>FAD</name>
        <dbReference type="ChEBI" id="CHEBI:57692"/>
    </ligand>
</feature>
<dbReference type="InterPro" id="IPR036155">
    <property type="entry name" value="Crypto/Photolyase_N_sf"/>
</dbReference>
<feature type="binding site" evidence="5">
    <location>
        <position position="381"/>
    </location>
    <ligand>
        <name>FAD</name>
        <dbReference type="ChEBI" id="CHEBI:57692"/>
    </ligand>
</feature>
<reference evidence="8" key="1">
    <citation type="journal article" date="2017" name="Nat. Genet.">
        <title>Contrasting evolutionary genome dynamics between domesticated and wild yeasts.</title>
        <authorList>
            <person name="Yue J.X."/>
            <person name="Li J."/>
            <person name="Aigrain L."/>
            <person name="Hallin J."/>
            <person name="Persson K."/>
            <person name="Oliver K."/>
            <person name="Bergstrom A."/>
            <person name="Coupland P."/>
            <person name="Warringer J."/>
            <person name="Lagomarsino M.C."/>
            <person name="Fischer G."/>
            <person name="Durbin R."/>
            <person name="Liti G."/>
        </authorList>
    </citation>
    <scope>NUCLEOTIDE SEQUENCE</scope>
    <source>
        <strain evidence="8">CBS432</strain>
    </source>
</reference>
<dbReference type="InterPro" id="IPR006050">
    <property type="entry name" value="DNA_photolyase_N"/>
</dbReference>
<dbReference type="VEuPathDB" id="FungiDB:SPAR_O04850"/>
<dbReference type="GO" id="GO:0032922">
    <property type="term" value="P:circadian regulation of gene expression"/>
    <property type="evidence" value="ECO:0007669"/>
    <property type="project" value="TreeGrafter"/>
</dbReference>
<dbReference type="GO" id="GO:0003677">
    <property type="term" value="F:DNA binding"/>
    <property type="evidence" value="ECO:0007669"/>
    <property type="project" value="TreeGrafter"/>
</dbReference>
<proteinExistence type="inferred from homology"/>
<dbReference type="RefSeq" id="XP_033769489.1">
    <property type="nucleotide sequence ID" value="XM_033913598.1"/>
</dbReference>
<feature type="binding site" evidence="5">
    <location>
        <position position="326"/>
    </location>
    <ligand>
        <name>FAD</name>
        <dbReference type="ChEBI" id="CHEBI:57692"/>
    </ligand>
</feature>
<dbReference type="AlphaFoldDB" id="A0A8B8V0E7"/>
<dbReference type="InterPro" id="IPR014729">
    <property type="entry name" value="Rossmann-like_a/b/a_fold"/>
</dbReference>
<evidence type="ECO:0000256" key="6">
    <source>
        <dbReference type="PIRSR" id="PIRSR602081-2"/>
    </source>
</evidence>
<sequence>MKRTIVSSSNAYVHKKSKLDIEHDFEQYHSVNKKYYPRPITRTGANQFNNKSRAKPMEIVEKLQKKQKQSFEGVSTVMHWFRNDLRLYDNVGLCQSVALFQQLRQKNAKAKLYAVYVINEDDWRAHMDSGWKLMFIVGALKSLQQSLAELHIPLLLWEFNTPKSSLSNSKEFVEFFKEKCMNVSSGKGTIITANIEYQTDELYRDIRLLEGTDQRLQLNYYHDSCIVAPGLITTDKGTNYSVFTPWYKKWVLYVNKHKKGSSEICHQHIIEPLKYNETFELKPFQYSLPDEFLQYIPKSKWCLPDVSEEAALSRLKDFLGTKSFKYNNEKDMLSLGGTSGLSVYITTGRISTRVIVNQAFQSCNGQMMSKALKDNSSTQNFIKEVAWRDFYRHCMCNWPYTSMGMPYRLDTLDIKWENDPVVFEKWCTGNTGIPIVDAIMRKLLYTGYINNRSRMITASFLSKNLLIDWRWGERWFMKHLIDGDSSSNVGGWGFCSSTGIDAQPYFRVFNMDIQAKKYDPKMVFVKKWVPELICSENKRPENYPEPLVDLKHSRERALKVYKDAM</sequence>
<dbReference type="PANTHER" id="PTHR11455">
    <property type="entry name" value="CRYPTOCHROME"/>
    <property type="match status" value="1"/>
</dbReference>
<accession>A0A8B8V0E7</accession>
<protein>
    <submittedName>
        <fullName evidence="8">Deoxyribodipyrimidine photo-lyase PHR1</fullName>
    </submittedName>
</protein>
<dbReference type="SUPFAM" id="SSF48173">
    <property type="entry name" value="Cryptochrome/photolyase FAD-binding domain"/>
    <property type="match status" value="1"/>
</dbReference>
<dbReference type="GO" id="GO:0006139">
    <property type="term" value="P:nucleobase-containing compound metabolic process"/>
    <property type="evidence" value="ECO:0007669"/>
    <property type="project" value="UniProtKB-ARBA"/>
</dbReference>
<evidence type="ECO:0000256" key="2">
    <source>
        <dbReference type="ARBA" id="ARBA00022630"/>
    </source>
</evidence>
<organism evidence="8">
    <name type="scientific">Saccharomyces paradoxus</name>
    <name type="common">Yeast</name>
    <name type="synonym">Saccharomyces douglasii</name>
    <dbReference type="NCBI Taxonomy" id="27291"/>
    <lineage>
        <taxon>Eukaryota</taxon>
        <taxon>Fungi</taxon>
        <taxon>Dikarya</taxon>
        <taxon>Ascomycota</taxon>
        <taxon>Saccharomycotina</taxon>
        <taxon>Saccharomycetes</taxon>
        <taxon>Saccharomycetales</taxon>
        <taxon>Saccharomycetaceae</taxon>
        <taxon>Saccharomyces</taxon>
    </lineage>
</organism>
<keyword evidence="3 5" id="KW-0274">FAD</keyword>
<dbReference type="Pfam" id="PF00875">
    <property type="entry name" value="DNA_photolyase"/>
    <property type="match status" value="1"/>
</dbReference>
<name>A0A8B8V0E7_SACPA</name>
<dbReference type="PANTHER" id="PTHR11455:SF18">
    <property type="entry name" value="SI:CH1073-390K14.1"/>
    <property type="match status" value="1"/>
</dbReference>